<feature type="region of interest" description="Disordered" evidence="1">
    <location>
        <begin position="309"/>
        <end position="342"/>
    </location>
</feature>
<name>A0ABW6HDG4_9ACTN</name>
<dbReference type="NCBIfam" id="NF047509">
    <property type="entry name" value="Rv3131_FMN_oxido"/>
    <property type="match status" value="1"/>
</dbReference>
<evidence type="ECO:0000313" key="2">
    <source>
        <dbReference type="EMBL" id="MFE1754662.1"/>
    </source>
</evidence>
<dbReference type="InterPro" id="IPR050627">
    <property type="entry name" value="Nitroreductase/BluB"/>
</dbReference>
<feature type="compositionally biased region" description="Polar residues" evidence="1">
    <location>
        <begin position="316"/>
        <end position="326"/>
    </location>
</feature>
<dbReference type="SUPFAM" id="SSF55469">
    <property type="entry name" value="FMN-dependent nitroreductase-like"/>
    <property type="match status" value="2"/>
</dbReference>
<proteinExistence type="predicted"/>
<dbReference type="RefSeq" id="WP_381809890.1">
    <property type="nucleotide sequence ID" value="NZ_JBHYTS010000064.1"/>
</dbReference>
<protein>
    <submittedName>
        <fullName evidence="2">Acg family FMN-binding oxidoreductase</fullName>
    </submittedName>
</protein>
<gene>
    <name evidence="2" type="ORF">ACFW88_29680</name>
</gene>
<sequence>MKTPEVDATALESLLYSAVAAPSIHNTQPWRFGMDAGTRSIHVRADRSRALPLTDPRLRAQHLSVGAAVFNLRVAAAHLGWDPVVRLLPDPGDPDLLATVRLGVAMPGAQPSYSMLYDAVARRHTSRMPFTGRPVPEHIVSEMVAAARAEGAHLDVPDFAGTRRLLSLTSAAEARNAADPARAAEARSWVNAPDAPAPYGIPLTSLGPADAAGRMPMRDFTGPVPGLRLPALRFERHAQVALLWTPYDRREDWLRAGQALERALLVATRHGVRTSMLHQAMEWPDLRTAMTGARHRRFPHLLIRFGYGPDGGRTPRATTRPDTQDGSAGAMGAHNAEPAGSA</sequence>
<dbReference type="Gene3D" id="3.40.109.10">
    <property type="entry name" value="NADH Oxidase"/>
    <property type="match status" value="1"/>
</dbReference>
<evidence type="ECO:0000256" key="1">
    <source>
        <dbReference type="SAM" id="MobiDB-lite"/>
    </source>
</evidence>
<keyword evidence="3" id="KW-1185">Reference proteome</keyword>
<comment type="caution">
    <text evidence="2">The sequence shown here is derived from an EMBL/GenBank/DDBJ whole genome shotgun (WGS) entry which is preliminary data.</text>
</comment>
<organism evidence="2 3">
    <name type="scientific">Streptomyces anandii</name>
    <dbReference type="NCBI Taxonomy" id="285454"/>
    <lineage>
        <taxon>Bacteria</taxon>
        <taxon>Bacillati</taxon>
        <taxon>Actinomycetota</taxon>
        <taxon>Actinomycetes</taxon>
        <taxon>Kitasatosporales</taxon>
        <taxon>Streptomycetaceae</taxon>
        <taxon>Streptomyces</taxon>
    </lineage>
</organism>
<evidence type="ECO:0000313" key="3">
    <source>
        <dbReference type="Proteomes" id="UP001599756"/>
    </source>
</evidence>
<dbReference type="Proteomes" id="UP001599756">
    <property type="component" value="Unassembled WGS sequence"/>
</dbReference>
<dbReference type="InterPro" id="IPR000415">
    <property type="entry name" value="Nitroreductase-like"/>
</dbReference>
<dbReference type="EMBL" id="JBHYTS010000064">
    <property type="protein sequence ID" value="MFE1754662.1"/>
    <property type="molecule type" value="Genomic_DNA"/>
</dbReference>
<reference evidence="2 3" key="1">
    <citation type="submission" date="2024-09" db="EMBL/GenBank/DDBJ databases">
        <title>The Natural Products Discovery Center: Release of the First 8490 Sequenced Strains for Exploring Actinobacteria Biosynthetic Diversity.</title>
        <authorList>
            <person name="Kalkreuter E."/>
            <person name="Kautsar S.A."/>
            <person name="Yang D."/>
            <person name="Bader C.D."/>
            <person name="Teijaro C.N."/>
            <person name="Fluegel L."/>
            <person name="Davis C.M."/>
            <person name="Simpson J.R."/>
            <person name="Lauterbach L."/>
            <person name="Steele A.D."/>
            <person name="Gui C."/>
            <person name="Meng S."/>
            <person name="Li G."/>
            <person name="Viehrig K."/>
            <person name="Ye F."/>
            <person name="Su P."/>
            <person name="Kiefer A.F."/>
            <person name="Nichols A."/>
            <person name="Cepeda A.J."/>
            <person name="Yan W."/>
            <person name="Fan B."/>
            <person name="Jiang Y."/>
            <person name="Adhikari A."/>
            <person name="Zheng C.-J."/>
            <person name="Schuster L."/>
            <person name="Cowan T.M."/>
            <person name="Smanski M.J."/>
            <person name="Chevrette M.G."/>
            <person name="De Carvalho L.P.S."/>
            <person name="Shen B."/>
        </authorList>
    </citation>
    <scope>NUCLEOTIDE SEQUENCE [LARGE SCALE GENOMIC DNA]</scope>
    <source>
        <strain evidence="2 3">NPDC059500</strain>
    </source>
</reference>
<dbReference type="PANTHER" id="PTHR23026:SF123">
    <property type="entry name" value="NAD(P)H NITROREDUCTASE RV3131-RELATED"/>
    <property type="match status" value="1"/>
</dbReference>
<dbReference type="PANTHER" id="PTHR23026">
    <property type="entry name" value="NADPH NITROREDUCTASE"/>
    <property type="match status" value="1"/>
</dbReference>
<accession>A0ABW6HDG4</accession>